<dbReference type="CDD" id="cd03112">
    <property type="entry name" value="CobW-like"/>
    <property type="match status" value="1"/>
</dbReference>
<dbReference type="Gene3D" id="3.40.50.300">
    <property type="entry name" value="P-loop containing nucleotide triphosphate hydrolases"/>
    <property type="match status" value="1"/>
</dbReference>
<comment type="caution">
    <text evidence="8">The sequence shown here is derived from an EMBL/GenBank/DDBJ whole genome shotgun (WGS) entry which is preliminary data.</text>
</comment>
<name>H3ZDM1_9ALTE</name>
<dbReference type="SMART" id="SM00833">
    <property type="entry name" value="CobW_C"/>
    <property type="match status" value="1"/>
</dbReference>
<evidence type="ECO:0000256" key="4">
    <source>
        <dbReference type="ARBA" id="ARBA00034320"/>
    </source>
</evidence>
<dbReference type="PANTHER" id="PTHR13748">
    <property type="entry name" value="COBW-RELATED"/>
    <property type="match status" value="1"/>
</dbReference>
<evidence type="ECO:0000259" key="7">
    <source>
        <dbReference type="SMART" id="SM00833"/>
    </source>
</evidence>
<dbReference type="Proteomes" id="UP000012046">
    <property type="component" value="Unassembled WGS sequence"/>
</dbReference>
<evidence type="ECO:0000256" key="2">
    <source>
        <dbReference type="ARBA" id="ARBA00022801"/>
    </source>
</evidence>
<dbReference type="InterPro" id="IPR027417">
    <property type="entry name" value="P-loop_NTPase"/>
</dbReference>
<sequence>MTNNTRLPVFLLTGFLGSGKTTLLNQLVKQPELARTLIIINEFGTVSLDHLLVSHASDDTIIELASGCLCCSIRGDLAKTLRDIHWRFSRQGERSFDRVIIETTGLAEPAPIMHTLMTDITLASKYRLQGVITTLDTLHAAATLDRHPESQKQVAVADLLLLTKTDLQAEPTPKLAQLTARLKQLNPAAQIRTIQQGNLEPQALLSLDHIEPQQSTIPLRQWLNSAAFSLTSLSDTVPGQLASLSAPSTTLSQNDPNRHNDHIKAHCFTLPQAITPGRLEGWLNILMQLMGSNMLRVKGIVNVVGHSGPVVIHGVQHIFHPAAFLTAWPDADRQTRLVFITYDIERETLARTIETFLL</sequence>
<comment type="similarity">
    <text evidence="4">Belongs to the SIMIBI class G3E GTPase family. ZNG1 subfamily.</text>
</comment>
<gene>
    <name evidence="8" type="ORF">AJE_07231</name>
</gene>
<comment type="catalytic activity">
    <reaction evidence="6">
        <text>GTP + H2O = GDP + phosphate + H(+)</text>
        <dbReference type="Rhea" id="RHEA:19669"/>
        <dbReference type="ChEBI" id="CHEBI:15377"/>
        <dbReference type="ChEBI" id="CHEBI:15378"/>
        <dbReference type="ChEBI" id="CHEBI:37565"/>
        <dbReference type="ChEBI" id="CHEBI:43474"/>
        <dbReference type="ChEBI" id="CHEBI:58189"/>
    </reaction>
    <physiologicalReaction direction="left-to-right" evidence="6">
        <dbReference type="Rhea" id="RHEA:19670"/>
    </physiologicalReaction>
</comment>
<dbReference type="GO" id="GO:0000166">
    <property type="term" value="F:nucleotide binding"/>
    <property type="evidence" value="ECO:0007669"/>
    <property type="project" value="UniProtKB-KW"/>
</dbReference>
<dbReference type="PANTHER" id="PTHR13748:SF62">
    <property type="entry name" value="COBW DOMAIN-CONTAINING PROTEIN"/>
    <property type="match status" value="1"/>
</dbReference>
<keyword evidence="3" id="KW-0143">Chaperone</keyword>
<evidence type="ECO:0000313" key="8">
    <source>
        <dbReference type="EMBL" id="EHR41395.1"/>
    </source>
</evidence>
<dbReference type="InterPro" id="IPR011629">
    <property type="entry name" value="CobW-like_C"/>
</dbReference>
<dbReference type="RefSeq" id="WP_008950312.1">
    <property type="nucleotide sequence ID" value="NZ_AHTH01000017.1"/>
</dbReference>
<feature type="domain" description="CobW C-terminal" evidence="7">
    <location>
        <begin position="263"/>
        <end position="357"/>
    </location>
</feature>
<evidence type="ECO:0000256" key="6">
    <source>
        <dbReference type="ARBA" id="ARBA00049117"/>
    </source>
</evidence>
<organism evidence="8 9">
    <name type="scientific">Alishewanella jeotgali KCTC 22429</name>
    <dbReference type="NCBI Taxonomy" id="1129374"/>
    <lineage>
        <taxon>Bacteria</taxon>
        <taxon>Pseudomonadati</taxon>
        <taxon>Pseudomonadota</taxon>
        <taxon>Gammaproteobacteria</taxon>
        <taxon>Alteromonadales</taxon>
        <taxon>Alteromonadaceae</taxon>
        <taxon>Alishewanella</taxon>
    </lineage>
</organism>
<dbReference type="PATRIC" id="fig|1129374.4.peg.1446"/>
<keyword evidence="1" id="KW-0547">Nucleotide-binding</keyword>
<dbReference type="Gene3D" id="3.30.1220.10">
    <property type="entry name" value="CobW-like, C-terminal domain"/>
    <property type="match status" value="1"/>
</dbReference>
<keyword evidence="9" id="KW-1185">Reference proteome</keyword>
<dbReference type="InterPro" id="IPR036627">
    <property type="entry name" value="CobW-likC_sf"/>
</dbReference>
<dbReference type="GO" id="GO:0016787">
    <property type="term" value="F:hydrolase activity"/>
    <property type="evidence" value="ECO:0007669"/>
    <property type="project" value="UniProtKB-KW"/>
</dbReference>
<dbReference type="InterPro" id="IPR051316">
    <property type="entry name" value="Zinc-reg_GTPase_activator"/>
</dbReference>
<reference evidence="8 9" key="1">
    <citation type="journal article" date="2012" name="J. Bacteriol.">
        <title>Genome Sequence of Extracellular-Protease-Producing Alishewanella jeotgali Isolated from Traditional Korean Fermented Seafood.</title>
        <authorList>
            <person name="Jung J."/>
            <person name="Chun J."/>
            <person name="Park W."/>
        </authorList>
    </citation>
    <scope>NUCLEOTIDE SEQUENCE [LARGE SCALE GENOMIC DNA]</scope>
    <source>
        <strain evidence="8 9">KCTC 22429</strain>
    </source>
</reference>
<comment type="function">
    <text evidence="5">Zinc chaperone that directly transfers zinc cofactor to target proteins, thereby activating them. Zinc is transferred from the CXCC motif in the GTPase domain to the zinc binding site in target proteins in a process requiring GTP hydrolysis.</text>
</comment>
<dbReference type="STRING" id="1129374.AJE_07231"/>
<dbReference type="InterPro" id="IPR003495">
    <property type="entry name" value="CobW/HypB/UreG_nucleotide-bd"/>
</dbReference>
<evidence type="ECO:0000313" key="9">
    <source>
        <dbReference type="Proteomes" id="UP000012046"/>
    </source>
</evidence>
<dbReference type="AlphaFoldDB" id="H3ZDM1"/>
<evidence type="ECO:0000256" key="3">
    <source>
        <dbReference type="ARBA" id="ARBA00023186"/>
    </source>
</evidence>
<accession>H3ZDM1</accession>
<dbReference type="Pfam" id="PF07683">
    <property type="entry name" value="CobW_C"/>
    <property type="match status" value="1"/>
</dbReference>
<evidence type="ECO:0000256" key="5">
    <source>
        <dbReference type="ARBA" id="ARBA00045658"/>
    </source>
</evidence>
<dbReference type="Pfam" id="PF02492">
    <property type="entry name" value="cobW"/>
    <property type="match status" value="1"/>
</dbReference>
<keyword evidence="2" id="KW-0378">Hydrolase</keyword>
<dbReference type="GO" id="GO:0005737">
    <property type="term" value="C:cytoplasm"/>
    <property type="evidence" value="ECO:0007669"/>
    <property type="project" value="TreeGrafter"/>
</dbReference>
<dbReference type="eggNOG" id="COG0523">
    <property type="taxonomic scope" value="Bacteria"/>
</dbReference>
<proteinExistence type="inferred from homology"/>
<protein>
    <submittedName>
        <fullName evidence="8">Cobalamin synthesis protein/P47K family protein</fullName>
    </submittedName>
</protein>
<dbReference type="SUPFAM" id="SSF90002">
    <property type="entry name" value="Hypothetical protein YjiA, C-terminal domain"/>
    <property type="match status" value="1"/>
</dbReference>
<dbReference type="SUPFAM" id="SSF52540">
    <property type="entry name" value="P-loop containing nucleoside triphosphate hydrolases"/>
    <property type="match status" value="1"/>
</dbReference>
<dbReference type="EMBL" id="AHTH01000017">
    <property type="protein sequence ID" value="EHR41395.1"/>
    <property type="molecule type" value="Genomic_DNA"/>
</dbReference>
<evidence type="ECO:0000256" key="1">
    <source>
        <dbReference type="ARBA" id="ARBA00022741"/>
    </source>
</evidence>